<feature type="non-terminal residue" evidence="3">
    <location>
        <position position="226"/>
    </location>
</feature>
<name>A0A0C9YFE5_9AGAR</name>
<gene>
    <name evidence="3" type="ORF">K443DRAFT_74023</name>
</gene>
<keyword evidence="4" id="KW-1185">Reference proteome</keyword>
<sequence>MPVKKKQQSSQRNTPTTLKPKPPFIVIPPTPEGHSRAPSGRPRATPDQTPSISLPTSQGPKVNGLELLAAGGMSKDVVAMAEFFATMKHTLSNLTNTFDRLETQTERMLSLGVDIKATEQLRQIRSTLSEQIARQTKELEDVRSDLKVKVKEALTERLRAEAYALIQDSVSNVIEERVRHEASTTLSIQISENLRPEVIGHRRHILEVKTDLHNTEARRYNASLQS</sequence>
<evidence type="ECO:0000256" key="1">
    <source>
        <dbReference type="SAM" id="Coils"/>
    </source>
</evidence>
<feature type="compositionally biased region" description="Polar residues" evidence="2">
    <location>
        <begin position="8"/>
        <end position="17"/>
    </location>
</feature>
<feature type="compositionally biased region" description="Pro residues" evidence="2">
    <location>
        <begin position="20"/>
        <end position="31"/>
    </location>
</feature>
<reference evidence="4" key="2">
    <citation type="submission" date="2015-01" db="EMBL/GenBank/DDBJ databases">
        <title>Evolutionary Origins and Diversification of the Mycorrhizal Mutualists.</title>
        <authorList>
            <consortium name="DOE Joint Genome Institute"/>
            <consortium name="Mycorrhizal Genomics Consortium"/>
            <person name="Kohler A."/>
            <person name="Kuo A."/>
            <person name="Nagy L.G."/>
            <person name="Floudas D."/>
            <person name="Copeland A."/>
            <person name="Barry K.W."/>
            <person name="Cichocki N."/>
            <person name="Veneault-Fourrey C."/>
            <person name="LaButti K."/>
            <person name="Lindquist E.A."/>
            <person name="Lipzen A."/>
            <person name="Lundell T."/>
            <person name="Morin E."/>
            <person name="Murat C."/>
            <person name="Riley R."/>
            <person name="Ohm R."/>
            <person name="Sun H."/>
            <person name="Tunlid A."/>
            <person name="Henrissat B."/>
            <person name="Grigoriev I.V."/>
            <person name="Hibbett D.S."/>
            <person name="Martin F."/>
        </authorList>
    </citation>
    <scope>NUCLEOTIDE SEQUENCE [LARGE SCALE GENOMIC DNA]</scope>
    <source>
        <strain evidence="4">LaAM-08-1</strain>
    </source>
</reference>
<dbReference type="Proteomes" id="UP000054477">
    <property type="component" value="Unassembled WGS sequence"/>
</dbReference>
<evidence type="ECO:0000313" key="3">
    <source>
        <dbReference type="EMBL" id="KIK09127.1"/>
    </source>
</evidence>
<feature type="coiled-coil region" evidence="1">
    <location>
        <begin position="125"/>
        <end position="156"/>
    </location>
</feature>
<accession>A0A0C9YFE5</accession>
<dbReference type="STRING" id="1095629.A0A0C9YFE5"/>
<feature type="compositionally biased region" description="Polar residues" evidence="2">
    <location>
        <begin position="46"/>
        <end position="60"/>
    </location>
</feature>
<protein>
    <submittedName>
        <fullName evidence="3">Uncharacterized protein</fullName>
    </submittedName>
</protein>
<reference evidence="3 4" key="1">
    <citation type="submission" date="2014-04" db="EMBL/GenBank/DDBJ databases">
        <authorList>
            <consortium name="DOE Joint Genome Institute"/>
            <person name="Kuo A."/>
            <person name="Kohler A."/>
            <person name="Nagy L.G."/>
            <person name="Floudas D."/>
            <person name="Copeland A."/>
            <person name="Barry K.W."/>
            <person name="Cichocki N."/>
            <person name="Veneault-Fourrey C."/>
            <person name="LaButti K."/>
            <person name="Lindquist E.A."/>
            <person name="Lipzen A."/>
            <person name="Lundell T."/>
            <person name="Morin E."/>
            <person name="Murat C."/>
            <person name="Sun H."/>
            <person name="Tunlid A."/>
            <person name="Henrissat B."/>
            <person name="Grigoriev I.V."/>
            <person name="Hibbett D.S."/>
            <person name="Martin F."/>
            <person name="Nordberg H.P."/>
            <person name="Cantor M.N."/>
            <person name="Hua S.X."/>
        </authorList>
    </citation>
    <scope>NUCLEOTIDE SEQUENCE [LARGE SCALE GENOMIC DNA]</scope>
    <source>
        <strain evidence="3 4">LaAM-08-1</strain>
    </source>
</reference>
<organism evidence="3 4">
    <name type="scientific">Laccaria amethystina LaAM-08-1</name>
    <dbReference type="NCBI Taxonomy" id="1095629"/>
    <lineage>
        <taxon>Eukaryota</taxon>
        <taxon>Fungi</taxon>
        <taxon>Dikarya</taxon>
        <taxon>Basidiomycota</taxon>
        <taxon>Agaricomycotina</taxon>
        <taxon>Agaricomycetes</taxon>
        <taxon>Agaricomycetidae</taxon>
        <taxon>Agaricales</taxon>
        <taxon>Agaricineae</taxon>
        <taxon>Hydnangiaceae</taxon>
        <taxon>Laccaria</taxon>
    </lineage>
</organism>
<proteinExistence type="predicted"/>
<evidence type="ECO:0000256" key="2">
    <source>
        <dbReference type="SAM" id="MobiDB-lite"/>
    </source>
</evidence>
<evidence type="ECO:0000313" key="4">
    <source>
        <dbReference type="Proteomes" id="UP000054477"/>
    </source>
</evidence>
<feature type="non-terminal residue" evidence="3">
    <location>
        <position position="1"/>
    </location>
</feature>
<dbReference type="HOGENOM" id="CLU_1227347_0_0_1"/>
<dbReference type="OrthoDB" id="6474464at2759"/>
<dbReference type="EMBL" id="KN838539">
    <property type="protein sequence ID" value="KIK09127.1"/>
    <property type="molecule type" value="Genomic_DNA"/>
</dbReference>
<dbReference type="AlphaFoldDB" id="A0A0C9YFE5"/>
<feature type="region of interest" description="Disordered" evidence="2">
    <location>
        <begin position="1"/>
        <end position="60"/>
    </location>
</feature>
<keyword evidence="1" id="KW-0175">Coiled coil</keyword>